<reference evidence="14" key="1">
    <citation type="journal article" date="2023" name="Int. J. Syst. Evol. Microbiol.">
        <title>Claveliimonas bilis gen. nov., sp. nov., deoxycholic acid-producing bacteria isolated from human faeces, and reclassification of Sellimonas monacensis Zenner et al. 2021 as Claveliimonas monacensis comb. nov.</title>
        <authorList>
            <person name="Hisatomi A."/>
            <person name="Kastawa N.W.E.P.G."/>
            <person name="Song I."/>
            <person name="Ohkuma M."/>
            <person name="Fukiya S."/>
            <person name="Sakamoto M."/>
        </authorList>
    </citation>
    <scope>NUCLEOTIDE SEQUENCE [LARGE SCALE GENOMIC DNA]</scope>
    <source>
        <strain evidence="14">12BBH14</strain>
    </source>
</reference>
<comment type="catalytic activity">
    <reaction evidence="8">
        <text>UDP-N-acetyl-alpha-D-muramoyl-L-alanyl-D-glutamate + meso-2,6-diaminopimelate + ATP = UDP-N-acetyl-alpha-D-muramoyl-L-alanyl-gamma-D-glutamyl-meso-2,6-diaminopimelate + ADP + phosphate + H(+)</text>
        <dbReference type="Rhea" id="RHEA:23676"/>
        <dbReference type="ChEBI" id="CHEBI:15378"/>
        <dbReference type="ChEBI" id="CHEBI:30616"/>
        <dbReference type="ChEBI" id="CHEBI:43474"/>
        <dbReference type="ChEBI" id="CHEBI:57791"/>
        <dbReference type="ChEBI" id="CHEBI:83900"/>
        <dbReference type="ChEBI" id="CHEBI:83905"/>
        <dbReference type="ChEBI" id="CHEBI:456216"/>
        <dbReference type="EC" id="6.3.2.13"/>
    </reaction>
</comment>
<comment type="PTM">
    <text evidence="8">Carboxylation is probably crucial for Mg(2+) binding and, consequently, for the gamma-phosphate positioning of ATP.</text>
</comment>
<comment type="caution">
    <text evidence="8">Lacks conserved residue(s) required for the propagation of feature annotation.</text>
</comment>
<comment type="similarity">
    <text evidence="2 8">Belongs to the MurCDEF family. MurE subfamily.</text>
</comment>
<organism evidence="13 14">
    <name type="scientific">Claveliimonas bilis</name>
    <dbReference type="NCBI Taxonomy" id="3028070"/>
    <lineage>
        <taxon>Bacteria</taxon>
        <taxon>Bacillati</taxon>
        <taxon>Bacillota</taxon>
        <taxon>Clostridia</taxon>
        <taxon>Lachnospirales</taxon>
        <taxon>Lachnospiraceae</taxon>
        <taxon>Claveliimonas</taxon>
    </lineage>
</organism>
<accession>A0ABM8ID18</accession>
<feature type="binding site" evidence="8">
    <location>
        <begin position="130"/>
        <end position="136"/>
    </location>
    <ligand>
        <name>ATP</name>
        <dbReference type="ChEBI" id="CHEBI:30616"/>
    </ligand>
</feature>
<evidence type="ECO:0000313" key="14">
    <source>
        <dbReference type="Proteomes" id="UP001305815"/>
    </source>
</evidence>
<feature type="binding site" evidence="8">
    <location>
        <position position="207"/>
    </location>
    <ligand>
        <name>UDP-N-acetyl-alpha-D-muramoyl-L-alanyl-D-glutamate</name>
        <dbReference type="ChEBI" id="CHEBI:83900"/>
    </ligand>
</feature>
<dbReference type="InterPro" id="IPR036615">
    <property type="entry name" value="Mur_ligase_C_dom_sf"/>
</dbReference>
<dbReference type="SUPFAM" id="SSF53244">
    <property type="entry name" value="MurD-like peptide ligases, peptide-binding domain"/>
    <property type="match status" value="1"/>
</dbReference>
<keyword evidence="8 13" id="KW-0436">Ligase</keyword>
<evidence type="ECO:0000313" key="13">
    <source>
        <dbReference type="EMBL" id="BDZ78218.1"/>
    </source>
</evidence>
<evidence type="ECO:0000259" key="11">
    <source>
        <dbReference type="Pfam" id="PF02875"/>
    </source>
</evidence>
<dbReference type="PANTHER" id="PTHR23135">
    <property type="entry name" value="MUR LIGASE FAMILY MEMBER"/>
    <property type="match status" value="1"/>
</dbReference>
<feature type="binding site" evidence="8">
    <location>
        <position position="199"/>
    </location>
    <ligand>
        <name>UDP-N-acetyl-alpha-D-muramoyl-L-alanyl-D-glutamate</name>
        <dbReference type="ChEBI" id="CHEBI:83900"/>
    </ligand>
</feature>
<gene>
    <name evidence="13" type="primary">murE1</name>
    <name evidence="8" type="synonym">murE</name>
    <name evidence="13" type="ORF">Lac1_24010</name>
</gene>
<evidence type="ECO:0000256" key="5">
    <source>
        <dbReference type="ARBA" id="ARBA00022984"/>
    </source>
</evidence>
<comment type="function">
    <text evidence="8">Catalyzes the addition of meso-diaminopimelic acid to the nucleotide precursor UDP-N-acetylmuramoyl-L-alanyl-D-glutamate (UMAG) in the biosynthesis of bacterial cell-wall peptidoglycan.</text>
</comment>
<dbReference type="Proteomes" id="UP001305815">
    <property type="component" value="Chromosome"/>
</dbReference>
<comment type="subcellular location">
    <subcellularLocation>
        <location evidence="8 9">Cytoplasm</location>
    </subcellularLocation>
</comment>
<dbReference type="InterPro" id="IPR035911">
    <property type="entry name" value="MurE/MurF_N"/>
</dbReference>
<dbReference type="PANTHER" id="PTHR23135:SF4">
    <property type="entry name" value="UDP-N-ACETYLMURAMOYL-L-ALANYL-D-GLUTAMATE--2,6-DIAMINOPIMELATE LIGASE MURE HOMOLOG, CHLOROPLASTIC"/>
    <property type="match status" value="1"/>
</dbReference>
<evidence type="ECO:0000256" key="6">
    <source>
        <dbReference type="ARBA" id="ARBA00023306"/>
    </source>
</evidence>
<name>A0ABM8ID18_9FIRM</name>
<sequence length="508" mass="56377">MTLRKDCVTMIEKTYRPVIKMRLSSLLARVRYRVIQGTTDREVKSVTNDTKAVQKDDVYICIEGYEQDGHRFAWEASERGAAAVVVSKMVVCPEDVTVIQVADPRCVMAEMSAASFGYPAEKLDIIGVTGTKGKTTTAWMIREILRKAGRRPGLIGTIETDTGLRRFPSIHTTPESCDLQRFLKEMTDAGCDTAVMEVSSQALKLQRTSGVFFKYGVFTNLGRDHIGPGEHADMEEYLQCKHLLFLQCETGVGNADDPAWEEVTDRCGCRKVTFGMKEGADYRAIGSKSSVRGGRPGMCFILEGRSGEIFLPLPGQFNVQNALAASAALLDYGIPMETVASAMRELYVPGRMEQIPSPEGCSIFLDYAHNAMSLSEALGTLRKYAPGRLVVVFGCGGGRSKERRYEMGETAGRLADHTIITSDNPRWENPEDIIADIVSGIRRTKGDYTVIQDRRQAVHYALKTRHYGDIILIAGKGHETYQEICGIRYPMDDRELISRCMAEDPLSL</sequence>
<dbReference type="Pfam" id="PF08245">
    <property type="entry name" value="Mur_ligase_M"/>
    <property type="match status" value="1"/>
</dbReference>
<dbReference type="HAMAP" id="MF_00208">
    <property type="entry name" value="MurE"/>
    <property type="match status" value="1"/>
</dbReference>
<keyword evidence="5 8" id="KW-0573">Peptidoglycan synthesis</keyword>
<keyword evidence="8" id="KW-0460">Magnesium</keyword>
<keyword evidence="8" id="KW-0067">ATP-binding</keyword>
<comment type="pathway">
    <text evidence="1 8 9">Cell wall biogenesis; peptidoglycan biosynthesis.</text>
</comment>
<evidence type="ECO:0000256" key="7">
    <source>
        <dbReference type="ARBA" id="ARBA00023316"/>
    </source>
</evidence>
<evidence type="ECO:0000259" key="12">
    <source>
        <dbReference type="Pfam" id="PF08245"/>
    </source>
</evidence>
<comment type="cofactor">
    <cofactor evidence="8">
        <name>Mg(2+)</name>
        <dbReference type="ChEBI" id="CHEBI:18420"/>
    </cofactor>
</comment>
<dbReference type="SUPFAM" id="SSF53623">
    <property type="entry name" value="MurD-like peptide ligases, catalytic domain"/>
    <property type="match status" value="1"/>
</dbReference>
<feature type="binding site" evidence="8">
    <location>
        <position position="399"/>
    </location>
    <ligand>
        <name>meso-2,6-diaminopimelate</name>
        <dbReference type="ChEBI" id="CHEBI:57791"/>
    </ligand>
</feature>
<dbReference type="EMBL" id="AP027742">
    <property type="protein sequence ID" value="BDZ78218.1"/>
    <property type="molecule type" value="Genomic_DNA"/>
</dbReference>
<evidence type="ECO:0000256" key="4">
    <source>
        <dbReference type="ARBA" id="ARBA00022960"/>
    </source>
</evidence>
<dbReference type="NCBIfam" id="TIGR01085">
    <property type="entry name" value="murE"/>
    <property type="match status" value="1"/>
</dbReference>
<dbReference type="InterPro" id="IPR004101">
    <property type="entry name" value="Mur_ligase_C"/>
</dbReference>
<dbReference type="InterPro" id="IPR013221">
    <property type="entry name" value="Mur_ligase_cen"/>
</dbReference>
<feature type="domain" description="Mur ligase central" evidence="12">
    <location>
        <begin position="128"/>
        <end position="328"/>
    </location>
</feature>
<keyword evidence="8" id="KW-0547">Nucleotide-binding</keyword>
<dbReference type="InterPro" id="IPR000713">
    <property type="entry name" value="Mur_ligase_N"/>
</dbReference>
<keyword evidence="8" id="KW-0963">Cytoplasm</keyword>
<evidence type="ECO:0000256" key="9">
    <source>
        <dbReference type="RuleBase" id="RU004135"/>
    </source>
</evidence>
<evidence type="ECO:0000259" key="10">
    <source>
        <dbReference type="Pfam" id="PF01225"/>
    </source>
</evidence>
<keyword evidence="14" id="KW-1185">Reference proteome</keyword>
<dbReference type="NCBIfam" id="NF001126">
    <property type="entry name" value="PRK00139.1-4"/>
    <property type="match status" value="1"/>
</dbReference>
<dbReference type="EC" id="6.3.2.13" evidence="8"/>
<feature type="binding site" evidence="8">
    <location>
        <begin position="423"/>
        <end position="426"/>
    </location>
    <ligand>
        <name>meso-2,6-diaminopimelate</name>
        <dbReference type="ChEBI" id="CHEBI:57791"/>
    </ligand>
</feature>
<dbReference type="InterPro" id="IPR005761">
    <property type="entry name" value="UDP-N-AcMur-Glu-dNH2Pim_ligase"/>
</dbReference>
<protein>
    <recommendedName>
        <fullName evidence="8">UDP-N-acetylmuramoyl-L-alanyl-D-glutamate--2,6-diaminopimelate ligase</fullName>
        <ecNumber evidence="8">6.3.2.13</ecNumber>
    </recommendedName>
    <alternativeName>
        <fullName evidence="8">Meso-A2pm-adding enzyme</fullName>
    </alternativeName>
    <alternativeName>
        <fullName evidence="8">Meso-diaminopimelate-adding enzyme</fullName>
    </alternativeName>
    <alternativeName>
        <fullName evidence="8">UDP-MurNAc-L-Ala-D-Glu:meso-diaminopimelate ligase</fullName>
    </alternativeName>
    <alternativeName>
        <fullName evidence="8">UDP-MurNAc-tripeptide synthetase</fullName>
    </alternativeName>
    <alternativeName>
        <fullName evidence="8">UDP-N-acetylmuramyl-tripeptide synthetase</fullName>
    </alternativeName>
</protein>
<evidence type="ECO:0000256" key="3">
    <source>
        <dbReference type="ARBA" id="ARBA00022618"/>
    </source>
</evidence>
<dbReference type="GO" id="GO:0016874">
    <property type="term" value="F:ligase activity"/>
    <property type="evidence" value="ECO:0007669"/>
    <property type="project" value="UniProtKB-KW"/>
</dbReference>
<feature type="binding site" evidence="8">
    <location>
        <begin position="172"/>
        <end position="173"/>
    </location>
    <ligand>
        <name>UDP-N-acetyl-alpha-D-muramoyl-L-alanyl-D-glutamate</name>
        <dbReference type="ChEBI" id="CHEBI:83900"/>
    </ligand>
</feature>
<feature type="modified residue" description="N6-carboxylysine" evidence="8">
    <location>
        <position position="241"/>
    </location>
</feature>
<keyword evidence="6 8" id="KW-0131">Cell cycle</keyword>
<dbReference type="Gene3D" id="3.90.190.20">
    <property type="entry name" value="Mur ligase, C-terminal domain"/>
    <property type="match status" value="1"/>
</dbReference>
<keyword evidence="3 8" id="KW-0132">Cell division</keyword>
<feature type="binding site" evidence="8">
    <location>
        <position position="479"/>
    </location>
    <ligand>
        <name>meso-2,6-diaminopimelate</name>
        <dbReference type="ChEBI" id="CHEBI:57791"/>
    </ligand>
</feature>
<feature type="domain" description="Mur ligase N-terminal catalytic" evidence="10">
    <location>
        <begin position="43"/>
        <end position="113"/>
    </location>
</feature>
<evidence type="ECO:0000256" key="2">
    <source>
        <dbReference type="ARBA" id="ARBA00005898"/>
    </source>
</evidence>
<evidence type="ECO:0000256" key="1">
    <source>
        <dbReference type="ARBA" id="ARBA00004752"/>
    </source>
</evidence>
<feature type="binding site" evidence="8">
    <location>
        <position position="475"/>
    </location>
    <ligand>
        <name>meso-2,6-diaminopimelate</name>
        <dbReference type="ChEBI" id="CHEBI:57791"/>
    </ligand>
</feature>
<dbReference type="Gene3D" id="3.40.1190.10">
    <property type="entry name" value="Mur-like, catalytic domain"/>
    <property type="match status" value="1"/>
</dbReference>
<dbReference type="Gene3D" id="3.40.1390.10">
    <property type="entry name" value="MurE/MurF, N-terminal domain"/>
    <property type="match status" value="1"/>
</dbReference>
<dbReference type="Pfam" id="PF02875">
    <property type="entry name" value="Mur_ligase_C"/>
    <property type="match status" value="1"/>
</dbReference>
<feature type="binding site" evidence="8">
    <location>
        <position position="50"/>
    </location>
    <ligand>
        <name>UDP-N-acetyl-alpha-D-muramoyl-L-alanyl-D-glutamate</name>
        <dbReference type="ChEBI" id="CHEBI:83900"/>
    </ligand>
</feature>
<dbReference type="Pfam" id="PF01225">
    <property type="entry name" value="Mur_ligase"/>
    <property type="match status" value="1"/>
</dbReference>
<feature type="short sequence motif" description="Meso-diaminopimelate recognition motif" evidence="8">
    <location>
        <begin position="423"/>
        <end position="426"/>
    </location>
</feature>
<dbReference type="SUPFAM" id="SSF63418">
    <property type="entry name" value="MurE/MurF N-terminal domain"/>
    <property type="match status" value="1"/>
</dbReference>
<evidence type="ECO:0000256" key="8">
    <source>
        <dbReference type="HAMAP-Rule" id="MF_00208"/>
    </source>
</evidence>
<keyword evidence="7 8" id="KW-0961">Cell wall biogenesis/degradation</keyword>
<dbReference type="InterPro" id="IPR036565">
    <property type="entry name" value="Mur-like_cat_sf"/>
</dbReference>
<proteinExistence type="inferred from homology"/>
<keyword evidence="4 8" id="KW-0133">Cell shape</keyword>
<feature type="domain" description="Mur ligase C-terminal" evidence="11">
    <location>
        <begin position="350"/>
        <end position="477"/>
    </location>
</feature>